<organism evidence="13">
    <name type="scientific">Noccaea caerulescens</name>
    <name type="common">Alpine penny-cress</name>
    <name type="synonym">Thlaspi caerulescens</name>
    <dbReference type="NCBI Taxonomy" id="107243"/>
    <lineage>
        <taxon>Eukaryota</taxon>
        <taxon>Viridiplantae</taxon>
        <taxon>Streptophyta</taxon>
        <taxon>Embryophyta</taxon>
        <taxon>Tracheophyta</taxon>
        <taxon>Spermatophyta</taxon>
        <taxon>Magnoliopsida</taxon>
        <taxon>eudicotyledons</taxon>
        <taxon>Gunneridae</taxon>
        <taxon>Pentapetalae</taxon>
        <taxon>rosids</taxon>
        <taxon>malvids</taxon>
        <taxon>Brassicales</taxon>
        <taxon>Brassicaceae</taxon>
        <taxon>Coluteocarpeae</taxon>
        <taxon>Noccaea</taxon>
    </lineage>
</organism>
<dbReference type="InterPro" id="IPR032861">
    <property type="entry name" value="TAXi_N"/>
</dbReference>
<accession>A0A1J3DIR7</accession>
<dbReference type="PROSITE" id="PS00141">
    <property type="entry name" value="ASP_PROTEASE"/>
    <property type="match status" value="1"/>
</dbReference>
<dbReference type="PANTHER" id="PTHR13683:SF227">
    <property type="entry name" value="EUKARYOTIC ASPARTYL PROTEASE FAMILY PROTEIN"/>
    <property type="match status" value="1"/>
</dbReference>
<evidence type="ECO:0000256" key="10">
    <source>
        <dbReference type="RuleBase" id="RU000454"/>
    </source>
</evidence>
<dbReference type="PANTHER" id="PTHR13683">
    <property type="entry name" value="ASPARTYL PROTEASES"/>
    <property type="match status" value="1"/>
</dbReference>
<evidence type="ECO:0000256" key="9">
    <source>
        <dbReference type="PIRSR" id="PIRSR601461-1"/>
    </source>
</evidence>
<evidence type="ECO:0000256" key="11">
    <source>
        <dbReference type="SAM" id="SignalP"/>
    </source>
</evidence>
<dbReference type="FunFam" id="2.40.70.10:FF:000027">
    <property type="entry name" value="Aspartic proteinase Asp1 isoform A"/>
    <property type="match status" value="1"/>
</dbReference>
<dbReference type="InterPro" id="IPR033121">
    <property type="entry name" value="PEPTIDASE_A1"/>
</dbReference>
<name>A0A1J3DIR7_NOCCA</name>
<evidence type="ECO:0000256" key="1">
    <source>
        <dbReference type="ARBA" id="ARBA00007447"/>
    </source>
</evidence>
<keyword evidence="5 10" id="KW-0064">Aspartyl protease</keyword>
<evidence type="ECO:0000256" key="4">
    <source>
        <dbReference type="ARBA" id="ARBA00022737"/>
    </source>
</evidence>
<evidence type="ECO:0000256" key="5">
    <source>
        <dbReference type="ARBA" id="ARBA00022750"/>
    </source>
</evidence>
<keyword evidence="6 10" id="KW-0378">Hydrolase</keyword>
<evidence type="ECO:0000256" key="6">
    <source>
        <dbReference type="ARBA" id="ARBA00022801"/>
    </source>
</evidence>
<evidence type="ECO:0000256" key="8">
    <source>
        <dbReference type="ARBA" id="ARBA00077656"/>
    </source>
</evidence>
<dbReference type="InterPro" id="IPR033823">
    <property type="entry name" value="Nucellin"/>
</dbReference>
<sequence length="411" mass="44681">MNSRLIFLLILFLIIVPQSIQGSIFKTFSSTLSPKSPPSSLVFPLSGNVFPLGYYSVSLQIGSPPKAFTFDIDTGSDLTWVQCNAPCTGCTLHPSLLYKPKSNTVPCSDPICSALHLPNKPHCPNPKEQCDYDVQYADQGSSMGALVIDQFPLKLINGSALQPHLAFGCSYDQSFPSAHPPPMTAGVLGLGRGKISFLAQLVSAGLTRNVIGHCLSSKGGGFLLFGDNHIPSTGVSWTPLLSKENHYTTGPAELLYNEKPIGLKGLKLIFDTGSSYTYFNNKTYQTILNLIGNDLKGKPLKDAKEDKTLQICWKGAKPLKSVLEVKNLFKTLTINFMNGRRNTQLQIPPESYLIISKTGNVCLGILNGSEVGLQESNVIGDISMQGIMMIYDNEKQQLGWVSADCEKLPKS</sequence>
<keyword evidence="3 11" id="KW-0732">Signal</keyword>
<reference evidence="13" key="1">
    <citation type="submission" date="2016-07" db="EMBL/GenBank/DDBJ databases">
        <title>De novo transcriptome assembly of four accessions of the metal hyperaccumulator plant Noccaea caerulescens.</title>
        <authorList>
            <person name="Blande D."/>
            <person name="Halimaa P."/>
            <person name="Tervahauta A.I."/>
            <person name="Aarts M.G."/>
            <person name="Karenlampi S.O."/>
        </authorList>
    </citation>
    <scope>NUCLEOTIDE SEQUENCE</scope>
</reference>
<dbReference type="Gene3D" id="2.40.70.10">
    <property type="entry name" value="Acid Proteases"/>
    <property type="match status" value="2"/>
</dbReference>
<protein>
    <recommendedName>
        <fullName evidence="7">Aspartic proteinase Asp1</fullName>
    </recommendedName>
    <alternativeName>
        <fullName evidence="8">Nucellin-like protein</fullName>
    </alternativeName>
</protein>
<dbReference type="CDD" id="cd05475">
    <property type="entry name" value="nucellin_like"/>
    <property type="match status" value="1"/>
</dbReference>
<gene>
    <name evidence="13" type="ORF">GA_TR18228_c0_g1_i1_g.58521</name>
</gene>
<feature type="domain" description="Peptidase A1" evidence="12">
    <location>
        <begin position="55"/>
        <end position="401"/>
    </location>
</feature>
<evidence type="ECO:0000259" key="12">
    <source>
        <dbReference type="PROSITE" id="PS51767"/>
    </source>
</evidence>
<comment type="similarity">
    <text evidence="1 10">Belongs to the peptidase A1 family.</text>
</comment>
<dbReference type="GO" id="GO:0006508">
    <property type="term" value="P:proteolysis"/>
    <property type="evidence" value="ECO:0007669"/>
    <property type="project" value="UniProtKB-KW"/>
</dbReference>
<feature type="active site" evidence="9">
    <location>
        <position position="73"/>
    </location>
</feature>
<evidence type="ECO:0000256" key="3">
    <source>
        <dbReference type="ARBA" id="ARBA00022729"/>
    </source>
</evidence>
<dbReference type="AlphaFoldDB" id="A0A1J3DIR7"/>
<dbReference type="InterPro" id="IPR032799">
    <property type="entry name" value="TAXi_C"/>
</dbReference>
<dbReference type="FunFam" id="2.40.70.10:FF:000015">
    <property type="entry name" value="Aspartyl protease family protein"/>
    <property type="match status" value="1"/>
</dbReference>
<dbReference type="GO" id="GO:0004190">
    <property type="term" value="F:aspartic-type endopeptidase activity"/>
    <property type="evidence" value="ECO:0007669"/>
    <property type="project" value="UniProtKB-KW"/>
</dbReference>
<dbReference type="SUPFAM" id="SSF50630">
    <property type="entry name" value="Acid proteases"/>
    <property type="match status" value="1"/>
</dbReference>
<keyword evidence="2 10" id="KW-0645">Protease</keyword>
<feature type="signal peptide" evidence="11">
    <location>
        <begin position="1"/>
        <end position="22"/>
    </location>
</feature>
<dbReference type="EMBL" id="GEVI01012429">
    <property type="protein sequence ID" value="JAU19891.1"/>
    <property type="molecule type" value="Transcribed_RNA"/>
</dbReference>
<dbReference type="InterPro" id="IPR001461">
    <property type="entry name" value="Aspartic_peptidase_A1"/>
</dbReference>
<dbReference type="Pfam" id="PF14543">
    <property type="entry name" value="TAXi_N"/>
    <property type="match status" value="1"/>
</dbReference>
<dbReference type="InterPro" id="IPR021109">
    <property type="entry name" value="Peptidase_aspartic_dom_sf"/>
</dbReference>
<proteinExistence type="inferred from homology"/>
<evidence type="ECO:0000256" key="2">
    <source>
        <dbReference type="ARBA" id="ARBA00022670"/>
    </source>
</evidence>
<dbReference type="InterPro" id="IPR001969">
    <property type="entry name" value="Aspartic_peptidase_AS"/>
</dbReference>
<evidence type="ECO:0000256" key="7">
    <source>
        <dbReference type="ARBA" id="ARBA00068871"/>
    </source>
</evidence>
<evidence type="ECO:0000313" key="13">
    <source>
        <dbReference type="EMBL" id="JAU19891.1"/>
    </source>
</evidence>
<dbReference type="Pfam" id="PF14541">
    <property type="entry name" value="TAXi_C"/>
    <property type="match status" value="1"/>
</dbReference>
<feature type="active site" evidence="9">
    <location>
        <position position="271"/>
    </location>
</feature>
<dbReference type="PRINTS" id="PR00792">
    <property type="entry name" value="PEPSIN"/>
</dbReference>
<dbReference type="PROSITE" id="PS51767">
    <property type="entry name" value="PEPTIDASE_A1"/>
    <property type="match status" value="1"/>
</dbReference>
<feature type="chain" id="PRO_5009620330" description="Aspartic proteinase Asp1" evidence="11">
    <location>
        <begin position="23"/>
        <end position="411"/>
    </location>
</feature>
<keyword evidence="4" id="KW-0677">Repeat</keyword>